<proteinExistence type="predicted"/>
<organism evidence="2 3">
    <name type="scientific">Candidatus Fervidibacter sacchari</name>
    <dbReference type="NCBI Taxonomy" id="1448929"/>
    <lineage>
        <taxon>Bacteria</taxon>
        <taxon>Candidatus Fervidibacterota</taxon>
        <taxon>Candidatus Fervidibacter</taxon>
    </lineage>
</organism>
<name>A0ABT2ES88_9BACT</name>
<gene>
    <name evidence="2" type="ORF">M2350_003262</name>
</gene>
<feature type="domain" description="Uroporphyrinogen decarboxylase (URO-D)" evidence="1">
    <location>
        <begin position="153"/>
        <end position="356"/>
    </location>
</feature>
<keyword evidence="3" id="KW-1185">Reference proteome</keyword>
<protein>
    <recommendedName>
        <fullName evidence="1">Uroporphyrinogen decarboxylase (URO-D) domain-containing protein</fullName>
    </recommendedName>
</protein>
<dbReference type="InterPro" id="IPR038071">
    <property type="entry name" value="UROD/MetE-like_sf"/>
</dbReference>
<evidence type="ECO:0000259" key="1">
    <source>
        <dbReference type="Pfam" id="PF01208"/>
    </source>
</evidence>
<dbReference type="InterPro" id="IPR052024">
    <property type="entry name" value="Methanogen_methyltrans"/>
</dbReference>
<evidence type="ECO:0000313" key="3">
    <source>
        <dbReference type="Proteomes" id="UP001204798"/>
    </source>
</evidence>
<dbReference type="Pfam" id="PF01208">
    <property type="entry name" value="URO-D"/>
    <property type="match status" value="1"/>
</dbReference>
<reference evidence="2 3" key="1">
    <citation type="submission" date="2022-08" db="EMBL/GenBank/DDBJ databases">
        <title>Bacterial and archaeal communities from various locations to study Microbial Dark Matter (Phase II).</title>
        <authorList>
            <person name="Stepanauskas R."/>
        </authorList>
    </citation>
    <scope>NUCLEOTIDE SEQUENCE [LARGE SCALE GENOMIC DNA]</scope>
    <source>
        <strain evidence="2 3">PD1</strain>
    </source>
</reference>
<evidence type="ECO:0000313" key="2">
    <source>
        <dbReference type="EMBL" id="MCS3920825.1"/>
    </source>
</evidence>
<dbReference type="SUPFAM" id="SSF51726">
    <property type="entry name" value="UROD/MetE-like"/>
    <property type="match status" value="1"/>
</dbReference>
<dbReference type="RefSeq" id="WP_259101009.1">
    <property type="nucleotide sequence ID" value="NZ_CP130454.1"/>
</dbReference>
<dbReference type="PANTHER" id="PTHR47099">
    <property type="entry name" value="METHYLCOBAMIDE:COM METHYLTRANSFERASE MTBA"/>
    <property type="match status" value="1"/>
</dbReference>
<comment type="caution">
    <text evidence="2">The sequence shown here is derived from an EMBL/GenBank/DDBJ whole genome shotgun (WGS) entry which is preliminary data.</text>
</comment>
<accession>A0ABT2ES88</accession>
<dbReference type="Proteomes" id="UP001204798">
    <property type="component" value="Unassembled WGS sequence"/>
</dbReference>
<sequence>MRPSKGYGGEVDEKVWQRIEASMNFCEGDRVPIWDYIDNPAIIAHFRQEGDDYETTMVRVYHGLGIDLCRGYGGSFEPSQEGTVIGEGKGQRKISGQTAWKVRYEIETLDELREYVSKAEPVSWEWIRTHWVPWVRERQRKFAPLTVFVPGHGCGFHDAYGLMGQERFAYAIYDAPKEVRALLEITGETAFRFAKVAAEEQLCPLYFIGDDIAYKNGLLFSPSFLRETFLPMLKRCIEPLHDAGIKVIFHSDGNLWQILDDLLDAGIDGLNPIEPLAGMDLGELKRRYGKRLILVGGIDCSVLLPLGTPEQIRDAVKEAIKVAAPGGGFFIGSSSEINPAIPLENVLAFFEACRTYGRYPIQV</sequence>
<dbReference type="InterPro" id="IPR000257">
    <property type="entry name" value="Uroporphyrinogen_deCOase"/>
</dbReference>
<dbReference type="EMBL" id="JANUCP010000007">
    <property type="protein sequence ID" value="MCS3920825.1"/>
    <property type="molecule type" value="Genomic_DNA"/>
</dbReference>
<dbReference type="Gene3D" id="3.20.20.210">
    <property type="match status" value="1"/>
</dbReference>
<dbReference type="PANTHER" id="PTHR47099:SF1">
    <property type="entry name" value="METHYLCOBAMIDE:COM METHYLTRANSFERASE MTBA"/>
    <property type="match status" value="1"/>
</dbReference>